<proteinExistence type="predicted"/>
<keyword evidence="1" id="KW-0732">Signal</keyword>
<accession>A0A2I0A6I2</accession>
<feature type="signal peptide" evidence="1">
    <location>
        <begin position="1"/>
        <end position="27"/>
    </location>
</feature>
<evidence type="ECO:0000313" key="3">
    <source>
        <dbReference type="Proteomes" id="UP000236161"/>
    </source>
</evidence>
<dbReference type="Proteomes" id="UP000236161">
    <property type="component" value="Unassembled WGS sequence"/>
</dbReference>
<feature type="chain" id="PRO_5014149853" evidence="1">
    <location>
        <begin position="28"/>
        <end position="145"/>
    </location>
</feature>
<reference evidence="2 3" key="1">
    <citation type="journal article" date="2017" name="Nature">
        <title>The Apostasia genome and the evolution of orchids.</title>
        <authorList>
            <person name="Zhang G.Q."/>
            <person name="Liu K.W."/>
            <person name="Li Z."/>
            <person name="Lohaus R."/>
            <person name="Hsiao Y.Y."/>
            <person name="Niu S.C."/>
            <person name="Wang J.Y."/>
            <person name="Lin Y.C."/>
            <person name="Xu Q."/>
            <person name="Chen L.J."/>
            <person name="Yoshida K."/>
            <person name="Fujiwara S."/>
            <person name="Wang Z.W."/>
            <person name="Zhang Y.Q."/>
            <person name="Mitsuda N."/>
            <person name="Wang M."/>
            <person name="Liu G.H."/>
            <person name="Pecoraro L."/>
            <person name="Huang H.X."/>
            <person name="Xiao X.J."/>
            <person name="Lin M."/>
            <person name="Wu X.Y."/>
            <person name="Wu W.L."/>
            <person name="Chen Y.Y."/>
            <person name="Chang S.B."/>
            <person name="Sakamoto S."/>
            <person name="Ohme-Takagi M."/>
            <person name="Yagi M."/>
            <person name="Zeng S.J."/>
            <person name="Shen C.Y."/>
            <person name="Yeh C.M."/>
            <person name="Luo Y.B."/>
            <person name="Tsai W.C."/>
            <person name="Van de Peer Y."/>
            <person name="Liu Z.J."/>
        </authorList>
    </citation>
    <scope>NUCLEOTIDE SEQUENCE [LARGE SCALE GENOMIC DNA]</scope>
    <source>
        <strain evidence="3">cv. Shenzhen</strain>
        <tissue evidence="2">Stem</tissue>
    </source>
</reference>
<evidence type="ECO:0000313" key="2">
    <source>
        <dbReference type="EMBL" id="PKA51150.1"/>
    </source>
</evidence>
<dbReference type="EMBL" id="KZ452014">
    <property type="protein sequence ID" value="PKA51150.1"/>
    <property type="molecule type" value="Genomic_DNA"/>
</dbReference>
<keyword evidence="3" id="KW-1185">Reference proteome</keyword>
<protein>
    <submittedName>
        <fullName evidence="2">Uncharacterized protein</fullName>
    </submittedName>
</protein>
<evidence type="ECO:0000256" key="1">
    <source>
        <dbReference type="SAM" id="SignalP"/>
    </source>
</evidence>
<organism evidence="2 3">
    <name type="scientific">Apostasia shenzhenica</name>
    <dbReference type="NCBI Taxonomy" id="1088818"/>
    <lineage>
        <taxon>Eukaryota</taxon>
        <taxon>Viridiplantae</taxon>
        <taxon>Streptophyta</taxon>
        <taxon>Embryophyta</taxon>
        <taxon>Tracheophyta</taxon>
        <taxon>Spermatophyta</taxon>
        <taxon>Magnoliopsida</taxon>
        <taxon>Liliopsida</taxon>
        <taxon>Asparagales</taxon>
        <taxon>Orchidaceae</taxon>
        <taxon>Apostasioideae</taxon>
        <taxon>Apostasia</taxon>
    </lineage>
</organism>
<sequence length="145" mass="16012">MASTGATPRHLQLLVLLLICASTSTTAAPIKLPFDLPDDSKWHSMLDMPMGKEFGLLLCKDAVEAYNSKNPKGRLNGCQSVYSAKAMIHDGRVAFRFQLKSSKRRWFGKDEDVVADILVNISLDGEPDSWVESVVVLGVQRDYGL</sequence>
<gene>
    <name evidence="2" type="ORF">AXF42_Ash010590</name>
</gene>
<name>A0A2I0A6I2_9ASPA</name>
<dbReference type="AlphaFoldDB" id="A0A2I0A6I2"/>